<evidence type="ECO:0000313" key="2">
    <source>
        <dbReference type="Proteomes" id="UP001519295"/>
    </source>
</evidence>
<protein>
    <submittedName>
        <fullName evidence="1">Uncharacterized protein</fullName>
    </submittedName>
</protein>
<accession>A0ABS4W245</accession>
<gene>
    <name evidence="1" type="ORF">JOF36_005972</name>
</gene>
<organism evidence="1 2">
    <name type="scientific">Pseudonocardia parietis</name>
    <dbReference type="NCBI Taxonomy" id="570936"/>
    <lineage>
        <taxon>Bacteria</taxon>
        <taxon>Bacillati</taxon>
        <taxon>Actinomycetota</taxon>
        <taxon>Actinomycetes</taxon>
        <taxon>Pseudonocardiales</taxon>
        <taxon>Pseudonocardiaceae</taxon>
        <taxon>Pseudonocardia</taxon>
    </lineage>
</organism>
<name>A0ABS4W245_9PSEU</name>
<keyword evidence="2" id="KW-1185">Reference proteome</keyword>
<comment type="caution">
    <text evidence="1">The sequence shown here is derived from an EMBL/GenBank/DDBJ whole genome shotgun (WGS) entry which is preliminary data.</text>
</comment>
<sequence length="61" mass="6861">MTYEQPPGAAALCTRCGIRLIACYPDQQLHPNCDPDAPGLTDEQITYWAARYHANNRQDQP</sequence>
<reference evidence="1 2" key="1">
    <citation type="submission" date="2021-03" db="EMBL/GenBank/DDBJ databases">
        <title>Sequencing the genomes of 1000 actinobacteria strains.</title>
        <authorList>
            <person name="Klenk H.-P."/>
        </authorList>
    </citation>
    <scope>NUCLEOTIDE SEQUENCE [LARGE SCALE GENOMIC DNA]</scope>
    <source>
        <strain evidence="1 2">DSM 45256</strain>
    </source>
</reference>
<proteinExistence type="predicted"/>
<dbReference type="EMBL" id="JAGINU010000001">
    <property type="protein sequence ID" value="MBP2370276.1"/>
    <property type="molecule type" value="Genomic_DNA"/>
</dbReference>
<dbReference type="RefSeq" id="WP_210033384.1">
    <property type="nucleotide sequence ID" value="NZ_JAGINU010000001.1"/>
</dbReference>
<evidence type="ECO:0000313" key="1">
    <source>
        <dbReference type="EMBL" id="MBP2370276.1"/>
    </source>
</evidence>
<dbReference type="Proteomes" id="UP001519295">
    <property type="component" value="Unassembled WGS sequence"/>
</dbReference>